<reference evidence="2 4" key="1">
    <citation type="submission" date="2020-05" db="EMBL/GenBank/DDBJ databases">
        <title>Characterization of novel class B3 metallo-beta-lactamase from novel Pseudomonas species.</title>
        <authorList>
            <person name="Yamada K."/>
            <person name="Aoki K."/>
            <person name="Ishii Y."/>
        </authorList>
    </citation>
    <scope>NUCLEOTIDE SEQUENCE [LARGE SCALE GENOMIC DNA]</scope>
    <source>
        <strain evidence="2 4">TUM18999</strain>
        <strain evidence="3 5">TUM20286</strain>
    </source>
</reference>
<keyword evidence="1" id="KW-1133">Transmembrane helix</keyword>
<feature type="transmembrane region" description="Helical" evidence="1">
    <location>
        <begin position="36"/>
        <end position="55"/>
    </location>
</feature>
<evidence type="ECO:0000256" key="1">
    <source>
        <dbReference type="SAM" id="Phobius"/>
    </source>
</evidence>
<name>A0A6J4E360_9PSED</name>
<protein>
    <submittedName>
        <fullName evidence="2">Uncharacterized protein</fullName>
    </submittedName>
</protein>
<organism evidence="2 4">
    <name type="scientific">Pseudomonas tohonis</name>
    <dbReference type="NCBI Taxonomy" id="2725477"/>
    <lineage>
        <taxon>Bacteria</taxon>
        <taxon>Pseudomonadati</taxon>
        <taxon>Pseudomonadota</taxon>
        <taxon>Gammaproteobacteria</taxon>
        <taxon>Pseudomonadales</taxon>
        <taxon>Pseudomonadaceae</taxon>
        <taxon>Pseudomonas</taxon>
    </lineage>
</organism>
<evidence type="ECO:0000313" key="3">
    <source>
        <dbReference type="EMBL" id="GJN55722.1"/>
    </source>
</evidence>
<gene>
    <name evidence="2" type="ORF">TUM18999_23780</name>
    <name evidence="3" type="ORF">TUM20286_54740</name>
</gene>
<evidence type="ECO:0000313" key="4">
    <source>
        <dbReference type="Proteomes" id="UP000509383"/>
    </source>
</evidence>
<dbReference type="KEGG" id="ptw:TUM18999_23780"/>
<keyword evidence="1" id="KW-0472">Membrane</keyword>
<dbReference type="Proteomes" id="UP001054892">
    <property type="component" value="Unassembled WGS sequence"/>
</dbReference>
<evidence type="ECO:0000313" key="2">
    <source>
        <dbReference type="EMBL" id="BCG24187.1"/>
    </source>
</evidence>
<evidence type="ECO:0000313" key="5">
    <source>
        <dbReference type="Proteomes" id="UP001054892"/>
    </source>
</evidence>
<dbReference type="AlphaFoldDB" id="A0A6J4E360"/>
<dbReference type="Proteomes" id="UP000509383">
    <property type="component" value="Chromosome"/>
</dbReference>
<keyword evidence="1" id="KW-0812">Transmembrane</keyword>
<dbReference type="EMBL" id="AP023189">
    <property type="protein sequence ID" value="BCG24187.1"/>
    <property type="molecule type" value="Genomic_DNA"/>
</dbReference>
<dbReference type="RefSeq" id="WP_173178402.1">
    <property type="nucleotide sequence ID" value="NZ_AP023189.1"/>
</dbReference>
<accession>A0A6J4E360</accession>
<sequence length="72" mass="7704">MDRPAHIASIILAVVLLLGSLFLANSAALQNPAGVLLLFIAGVFVSFGFIFFGSLKFDDYRQGQDSDSPRSS</sequence>
<dbReference type="EMBL" id="BQKM01000020">
    <property type="protein sequence ID" value="GJN55722.1"/>
    <property type="molecule type" value="Genomic_DNA"/>
</dbReference>
<keyword evidence="5" id="KW-1185">Reference proteome</keyword>
<proteinExistence type="predicted"/>